<accession>A0AAV1Z3F4</accession>
<comment type="pathway">
    <text evidence="1 10">Purine metabolism; AMP biosynthesis via salvage pathway; AMP from adenosine: step 1/1.</text>
</comment>
<keyword evidence="7 10" id="KW-0418">Kinase</keyword>
<dbReference type="EMBL" id="CAXIEN010000020">
    <property type="protein sequence ID" value="CAL1266073.1"/>
    <property type="molecule type" value="Genomic_DNA"/>
</dbReference>
<comment type="subcellular location">
    <subcellularLocation>
        <location evidence="10">Nucleus</location>
    </subcellularLocation>
</comment>
<dbReference type="GO" id="GO:0006144">
    <property type="term" value="P:purine nucleobase metabolic process"/>
    <property type="evidence" value="ECO:0007669"/>
    <property type="project" value="TreeGrafter"/>
</dbReference>
<dbReference type="AlphaFoldDB" id="A0AAV1Z3F4"/>
<dbReference type="PRINTS" id="PR00989">
    <property type="entry name" value="ADENOKINASE"/>
</dbReference>
<evidence type="ECO:0000256" key="2">
    <source>
        <dbReference type="ARBA" id="ARBA00010688"/>
    </source>
</evidence>
<evidence type="ECO:0000256" key="4">
    <source>
        <dbReference type="ARBA" id="ARBA00022679"/>
    </source>
</evidence>
<dbReference type="Proteomes" id="UP001497382">
    <property type="component" value="Unassembled WGS sequence"/>
</dbReference>
<dbReference type="PANTHER" id="PTHR45769:SF3">
    <property type="entry name" value="ADENOSINE KINASE"/>
    <property type="match status" value="1"/>
</dbReference>
<comment type="cofactor">
    <cofactor evidence="10">
        <name>Mg(2+)</name>
        <dbReference type="ChEBI" id="CHEBI:18420"/>
    </cofactor>
    <text evidence="10">Binds 3 Mg(2+) ions per subunit.</text>
</comment>
<dbReference type="Gene3D" id="3.30.1110.10">
    <property type="match status" value="1"/>
</dbReference>
<keyword evidence="10" id="KW-0539">Nucleus</keyword>
<dbReference type="GO" id="GO:0005829">
    <property type="term" value="C:cytosol"/>
    <property type="evidence" value="ECO:0007669"/>
    <property type="project" value="TreeGrafter"/>
</dbReference>
<sequence>MTADKNLSLRCKCSEACNKESMAETNNEVCLVFIGSPLLDIYAEGDETLLKKFGLQKDGCLRATEEHDLLFRDLFLSPGSRMSAGGSALNAARVSKWTLGSKGQVVFIGCVGCDEYGEWLSDQLLSEDVLPLYVQDPNEKTGICACLTFDGMRSMCTRHGASAKFSKEHLYMEDIQNKVKTAHCIFIVGYFVGHSPEVVSMLAENCSPLQVFSVSLSAEYICREYTGALSKVIPRVDVLFGNEVEMKAFATALRGDRNITVKEAIRVIRELQRFPTLPPRILIVTRGSDSVLVDDGSEHLHVFDVPQDVPVVDSVGCGDALAGAFLASYVVSRDINLSVKAGIQAAVKIAQVHGCNPLAS</sequence>
<dbReference type="GO" id="GO:0006166">
    <property type="term" value="P:purine ribonucleoside salvage"/>
    <property type="evidence" value="ECO:0007669"/>
    <property type="project" value="UniProtKB-KW"/>
</dbReference>
<protein>
    <recommendedName>
        <fullName evidence="3 10">Adenosine kinase</fullName>
        <shortName evidence="10">AK</shortName>
        <ecNumber evidence="3 10">2.7.1.20</ecNumber>
    </recommendedName>
    <alternativeName>
        <fullName evidence="10">Adenosine 5'-phosphotransferase</fullName>
    </alternativeName>
</protein>
<comment type="caution">
    <text evidence="12">The sequence shown here is derived from an EMBL/GenBank/DDBJ whole genome shotgun (WGS) entry which is preliminary data.</text>
</comment>
<gene>
    <name evidence="12" type="ORF">LARSCL_LOCUS2903</name>
</gene>
<evidence type="ECO:0000256" key="6">
    <source>
        <dbReference type="ARBA" id="ARBA00022741"/>
    </source>
</evidence>
<comment type="similarity">
    <text evidence="2 10">Belongs to the carbohydrate kinase PfkB family.</text>
</comment>
<dbReference type="GO" id="GO:0044209">
    <property type="term" value="P:AMP salvage"/>
    <property type="evidence" value="ECO:0007669"/>
    <property type="project" value="UniProtKB-UniRule"/>
</dbReference>
<feature type="domain" description="Carbohydrate kinase PfkB" evidence="11">
    <location>
        <begin position="79"/>
        <end position="356"/>
    </location>
</feature>
<evidence type="ECO:0000256" key="8">
    <source>
        <dbReference type="ARBA" id="ARBA00022840"/>
    </source>
</evidence>
<dbReference type="InterPro" id="IPR001805">
    <property type="entry name" value="Adenokinase"/>
</dbReference>
<evidence type="ECO:0000256" key="9">
    <source>
        <dbReference type="PIRSR" id="PIRSR601805-1"/>
    </source>
</evidence>
<evidence type="ECO:0000256" key="3">
    <source>
        <dbReference type="ARBA" id="ARBA00012119"/>
    </source>
</evidence>
<dbReference type="SUPFAM" id="SSF53613">
    <property type="entry name" value="Ribokinase-like"/>
    <property type="match status" value="1"/>
</dbReference>
<evidence type="ECO:0000256" key="5">
    <source>
        <dbReference type="ARBA" id="ARBA00022726"/>
    </source>
</evidence>
<comment type="catalytic activity">
    <reaction evidence="10">
        <text>adenosine + ATP = AMP + ADP + H(+)</text>
        <dbReference type="Rhea" id="RHEA:20824"/>
        <dbReference type="ChEBI" id="CHEBI:15378"/>
        <dbReference type="ChEBI" id="CHEBI:16335"/>
        <dbReference type="ChEBI" id="CHEBI:30616"/>
        <dbReference type="ChEBI" id="CHEBI:456215"/>
        <dbReference type="ChEBI" id="CHEBI:456216"/>
        <dbReference type="EC" id="2.7.1.20"/>
    </reaction>
</comment>
<dbReference type="Gene3D" id="3.40.1190.20">
    <property type="match status" value="1"/>
</dbReference>
<keyword evidence="8 10" id="KW-0067">ATP-binding</keyword>
<feature type="active site" description="Proton acceptor" evidence="9">
    <location>
        <position position="319"/>
    </location>
</feature>
<organism evidence="12 13">
    <name type="scientific">Larinioides sclopetarius</name>
    <dbReference type="NCBI Taxonomy" id="280406"/>
    <lineage>
        <taxon>Eukaryota</taxon>
        <taxon>Metazoa</taxon>
        <taxon>Ecdysozoa</taxon>
        <taxon>Arthropoda</taxon>
        <taxon>Chelicerata</taxon>
        <taxon>Arachnida</taxon>
        <taxon>Araneae</taxon>
        <taxon>Araneomorphae</taxon>
        <taxon>Entelegynae</taxon>
        <taxon>Araneoidea</taxon>
        <taxon>Araneidae</taxon>
        <taxon>Larinioides</taxon>
    </lineage>
</organism>
<dbReference type="GO" id="GO:0005634">
    <property type="term" value="C:nucleus"/>
    <property type="evidence" value="ECO:0007669"/>
    <property type="project" value="UniProtKB-SubCell"/>
</dbReference>
<keyword evidence="13" id="KW-1185">Reference proteome</keyword>
<keyword evidence="4 10" id="KW-0808">Transferase</keyword>
<evidence type="ECO:0000256" key="7">
    <source>
        <dbReference type="ARBA" id="ARBA00022777"/>
    </source>
</evidence>
<dbReference type="PANTHER" id="PTHR45769">
    <property type="entry name" value="ADENOSINE KINASE"/>
    <property type="match status" value="1"/>
</dbReference>
<keyword evidence="5 10" id="KW-0660">Purine salvage</keyword>
<keyword evidence="10" id="KW-0460">Magnesium</keyword>
<name>A0AAV1Z3F4_9ARAC</name>
<evidence type="ECO:0000259" key="11">
    <source>
        <dbReference type="Pfam" id="PF00294"/>
    </source>
</evidence>
<dbReference type="GO" id="GO:0004001">
    <property type="term" value="F:adenosine kinase activity"/>
    <property type="evidence" value="ECO:0007669"/>
    <property type="project" value="UniProtKB-UniRule"/>
</dbReference>
<dbReference type="Pfam" id="PF00294">
    <property type="entry name" value="PfkB"/>
    <property type="match status" value="1"/>
</dbReference>
<keyword evidence="6 10" id="KW-0547">Nucleotide-binding</keyword>
<evidence type="ECO:0000256" key="10">
    <source>
        <dbReference type="RuleBase" id="RU368116"/>
    </source>
</evidence>
<dbReference type="InterPro" id="IPR029056">
    <property type="entry name" value="Ribokinase-like"/>
</dbReference>
<dbReference type="InterPro" id="IPR011611">
    <property type="entry name" value="PfkB_dom"/>
</dbReference>
<reference evidence="12 13" key="1">
    <citation type="submission" date="2024-04" db="EMBL/GenBank/DDBJ databases">
        <authorList>
            <person name="Rising A."/>
            <person name="Reimegard J."/>
            <person name="Sonavane S."/>
            <person name="Akerstrom W."/>
            <person name="Nylinder S."/>
            <person name="Hedman E."/>
            <person name="Kallberg Y."/>
        </authorList>
    </citation>
    <scope>NUCLEOTIDE SEQUENCE [LARGE SCALE GENOMIC DNA]</scope>
</reference>
<evidence type="ECO:0000313" key="13">
    <source>
        <dbReference type="Proteomes" id="UP001497382"/>
    </source>
</evidence>
<dbReference type="EC" id="2.7.1.20" evidence="3 10"/>
<proteinExistence type="inferred from homology"/>
<comment type="subunit">
    <text evidence="10">Monomer.</text>
</comment>
<evidence type="ECO:0000313" key="12">
    <source>
        <dbReference type="EMBL" id="CAL1266073.1"/>
    </source>
</evidence>
<comment type="function">
    <text evidence="10">ATP dependent phosphorylation of adenosine and other related nucleoside analogs to monophosphate derivatives.</text>
</comment>
<dbReference type="CDD" id="cd01168">
    <property type="entry name" value="adenosine_kinase"/>
    <property type="match status" value="1"/>
</dbReference>
<evidence type="ECO:0000256" key="1">
    <source>
        <dbReference type="ARBA" id="ARBA00004801"/>
    </source>
</evidence>
<dbReference type="GO" id="GO:0005524">
    <property type="term" value="F:ATP binding"/>
    <property type="evidence" value="ECO:0007669"/>
    <property type="project" value="UniProtKB-UniRule"/>
</dbReference>